<evidence type="ECO:0000313" key="4">
    <source>
        <dbReference type="Proteomes" id="UP000183794"/>
    </source>
</evidence>
<evidence type="ECO:0000313" key="3">
    <source>
        <dbReference type="Proteomes" id="UP000182660"/>
    </source>
</evidence>
<sequence length="138" mass="16177">MEIEPNRKFYRWKFESRSIPLIYQTKGLPIKIYRRFLFMDFFLAKAIAKDISIGGVGFVVSRKLGRKLARKFVICWPNGERMLCTEKHHFDIGSKLTFYGVAWSEDEASRVLPLLKLYSRKAFRGDVTTSNVTEFVKK</sequence>
<dbReference type="Proteomes" id="UP000183794">
    <property type="component" value="Unassembled WGS sequence"/>
</dbReference>
<protein>
    <recommendedName>
        <fullName evidence="5">PilZ domain-containing protein</fullName>
    </recommendedName>
</protein>
<dbReference type="HOGENOM" id="CLU_1852962_0_0_6"/>
<keyword evidence="3" id="KW-1185">Reference proteome</keyword>
<dbReference type="PATRIC" id="fig|80854.5.peg.814"/>
<organism evidence="2 4">
    <name type="scientific">Moritella viscosa</name>
    <dbReference type="NCBI Taxonomy" id="80854"/>
    <lineage>
        <taxon>Bacteria</taxon>
        <taxon>Pseudomonadati</taxon>
        <taxon>Pseudomonadota</taxon>
        <taxon>Gammaproteobacteria</taxon>
        <taxon>Alteromonadales</taxon>
        <taxon>Moritellaceae</taxon>
        <taxon>Moritella</taxon>
    </lineage>
</organism>
<dbReference type="STRING" id="80854.MVIS_0780"/>
<evidence type="ECO:0008006" key="5">
    <source>
        <dbReference type="Google" id="ProtNLM"/>
    </source>
</evidence>
<dbReference type="RefSeq" id="WP_045109208.1">
    <property type="nucleotide sequence ID" value="NZ_CAWQZC010000056.1"/>
</dbReference>
<dbReference type="GeneID" id="61294237"/>
<dbReference type="KEGG" id="mvs:MVIS_0780"/>
<name>A0A090IG65_9GAMM</name>
<dbReference type="EMBL" id="FPLJ01000017">
    <property type="protein sequence ID" value="SGY83800.1"/>
    <property type="molecule type" value="Genomic_DNA"/>
</dbReference>
<evidence type="ECO:0000313" key="1">
    <source>
        <dbReference type="EMBL" id="SGY83800.1"/>
    </source>
</evidence>
<evidence type="ECO:0000313" key="2">
    <source>
        <dbReference type="EMBL" id="SGY85189.1"/>
    </source>
</evidence>
<gene>
    <name evidence="1" type="ORF">MT2528_0503</name>
    <name evidence="2" type="ORF">NVI5450_0488</name>
</gene>
<dbReference type="OrthoDB" id="5767833at2"/>
<proteinExistence type="predicted"/>
<dbReference type="AlphaFoldDB" id="A0A090IG65"/>
<accession>A0A090IG65</accession>
<dbReference type="Proteomes" id="UP000182660">
    <property type="component" value="Unassembled WGS sequence"/>
</dbReference>
<dbReference type="EMBL" id="FPLD01000014">
    <property type="protein sequence ID" value="SGY85189.1"/>
    <property type="molecule type" value="Genomic_DNA"/>
</dbReference>
<reference evidence="1 3" key="1">
    <citation type="submission" date="2016-11" db="EMBL/GenBank/DDBJ databases">
        <authorList>
            <person name="Klemetsen T."/>
        </authorList>
    </citation>
    <scope>NUCLEOTIDE SEQUENCE [LARGE SCALE GENOMIC DNA]</scope>
    <source>
        <strain evidence="1">MT 2528</strain>
    </source>
</reference>
<reference evidence="2 4" key="2">
    <citation type="submission" date="2016-11" db="EMBL/GenBank/DDBJ databases">
        <authorList>
            <person name="Jaros S."/>
            <person name="Januszkiewicz K."/>
            <person name="Wedrychowicz H."/>
        </authorList>
    </citation>
    <scope>NUCLEOTIDE SEQUENCE [LARGE SCALE GENOMIC DNA]</scope>
    <source>
        <strain evidence="2">NVI 5450</strain>
    </source>
</reference>